<keyword evidence="2" id="KW-0238">DNA-binding</keyword>
<dbReference type="SUPFAM" id="SSF46894">
    <property type="entry name" value="C-terminal effector domain of the bipartite response regulators"/>
    <property type="match status" value="1"/>
</dbReference>
<keyword evidence="4" id="KW-1133">Transmembrane helix</keyword>
<comment type="caution">
    <text evidence="6">The sequence shown here is derived from an EMBL/GenBank/DDBJ whole genome shotgun (WGS) entry which is preliminary data.</text>
</comment>
<dbReference type="EMBL" id="JBBNOP010000001">
    <property type="protein sequence ID" value="MEQ3361541.1"/>
    <property type="molecule type" value="Genomic_DNA"/>
</dbReference>
<reference evidence="6 7" key="1">
    <citation type="submission" date="2024-04" db="EMBL/GenBank/DDBJ databases">
        <title>Human intestinal bacterial collection.</title>
        <authorList>
            <person name="Pauvert C."/>
            <person name="Hitch T.C.A."/>
            <person name="Clavel T."/>
        </authorList>
    </citation>
    <scope>NUCLEOTIDE SEQUENCE [LARGE SCALE GENOMIC DNA]</scope>
    <source>
        <strain evidence="6 7">CLA-KB-H42</strain>
    </source>
</reference>
<feature type="domain" description="HTH luxR-type" evidence="5">
    <location>
        <begin position="431"/>
        <end position="496"/>
    </location>
</feature>
<keyword evidence="7" id="KW-1185">Reference proteome</keyword>
<protein>
    <submittedName>
        <fullName evidence="6">Helix-turn-helix transcriptional regulator</fullName>
    </submittedName>
</protein>
<feature type="transmembrane region" description="Helical" evidence="4">
    <location>
        <begin position="160"/>
        <end position="181"/>
    </location>
</feature>
<sequence length="513" mass="56196">MPRESAYRDMRTIQQSFHSFTQIVASNPALWIGFACVCAWPWTCTSATLAYANAVTVGSPVWIGSNFTYLIIGIAGIAFGIGSRRVGERFPNSAVAVIAGVCYVAASALFVQLSKLPIDYLDPSYATVSFIWPVFAGIGQTLLFLEWMKAFGGVGPRKTIAFVVSASVLGSALLFAMNFFPQFVREFMPAIVGVAAAACAYRMAQRIPAEDAPGTAAPSPVGLAIPKAPRAPWKLLLTTLVAGFSFGVFQSLSFTGAFGTTAWYANGVVGFLVASVLFALITLVLRMNFNYMIYRVSFVIMATGAFVCLFGSEASSWGYGIYCVGYRCFDMLVWCLCAYLIRHRSVSPIWLGGLSIGTLLAGRFLGFELFTLLHPLVGREDVSLLVASVLLVLLVTALFLVSHNNLLEAWGMVKPGETLNDREIAESCCMQIAGQYRLSAREREVLLQMAQGKSRAEIGDELVLSEETIKTHLRHIYQKCGIHSRKELEDMVARRIREVKEDRIDLMKSDAEE</sequence>
<keyword evidence="4" id="KW-0812">Transmembrane</keyword>
<evidence type="ECO:0000256" key="2">
    <source>
        <dbReference type="ARBA" id="ARBA00023125"/>
    </source>
</evidence>
<keyword evidence="1" id="KW-0805">Transcription regulation</keyword>
<dbReference type="InterPro" id="IPR016032">
    <property type="entry name" value="Sig_transdc_resp-reg_C-effctor"/>
</dbReference>
<gene>
    <name evidence="6" type="ORF">AAA083_00975</name>
</gene>
<evidence type="ECO:0000256" key="1">
    <source>
        <dbReference type="ARBA" id="ARBA00023015"/>
    </source>
</evidence>
<dbReference type="SMART" id="SM00421">
    <property type="entry name" value="HTH_LUXR"/>
    <property type="match status" value="1"/>
</dbReference>
<dbReference type="Proteomes" id="UP001487305">
    <property type="component" value="Unassembled WGS sequence"/>
</dbReference>
<feature type="transmembrane region" description="Helical" evidence="4">
    <location>
        <begin position="235"/>
        <end position="257"/>
    </location>
</feature>
<organism evidence="6 7">
    <name type="scientific">Raoultibacter massiliensis</name>
    <dbReference type="NCBI Taxonomy" id="1852371"/>
    <lineage>
        <taxon>Bacteria</taxon>
        <taxon>Bacillati</taxon>
        <taxon>Actinomycetota</taxon>
        <taxon>Coriobacteriia</taxon>
        <taxon>Eggerthellales</taxon>
        <taxon>Eggerthellaceae</taxon>
        <taxon>Raoultibacter</taxon>
    </lineage>
</organism>
<feature type="transmembrane region" description="Helical" evidence="4">
    <location>
        <begin position="94"/>
        <end position="113"/>
    </location>
</feature>
<name>A0ABV1J8Y6_9ACTN</name>
<dbReference type="InterPro" id="IPR036388">
    <property type="entry name" value="WH-like_DNA-bd_sf"/>
</dbReference>
<proteinExistence type="predicted"/>
<evidence type="ECO:0000256" key="3">
    <source>
        <dbReference type="ARBA" id="ARBA00023163"/>
    </source>
</evidence>
<dbReference type="PROSITE" id="PS50043">
    <property type="entry name" value="HTH_LUXR_2"/>
    <property type="match status" value="1"/>
</dbReference>
<dbReference type="PANTHER" id="PTHR44688">
    <property type="entry name" value="DNA-BINDING TRANSCRIPTIONAL ACTIVATOR DEVR_DOSR"/>
    <property type="match status" value="1"/>
</dbReference>
<dbReference type="RefSeq" id="WP_349227026.1">
    <property type="nucleotide sequence ID" value="NZ_JBBNOP010000001.1"/>
</dbReference>
<dbReference type="Gene3D" id="1.10.10.10">
    <property type="entry name" value="Winged helix-like DNA-binding domain superfamily/Winged helix DNA-binding domain"/>
    <property type="match status" value="1"/>
</dbReference>
<dbReference type="Pfam" id="PF00196">
    <property type="entry name" value="GerE"/>
    <property type="match status" value="1"/>
</dbReference>
<feature type="transmembrane region" description="Helical" evidence="4">
    <location>
        <begin position="318"/>
        <end position="341"/>
    </location>
</feature>
<feature type="transmembrane region" description="Helical" evidence="4">
    <location>
        <begin position="263"/>
        <end position="285"/>
    </location>
</feature>
<feature type="transmembrane region" description="Helical" evidence="4">
    <location>
        <begin position="62"/>
        <end position="82"/>
    </location>
</feature>
<feature type="transmembrane region" description="Helical" evidence="4">
    <location>
        <begin position="125"/>
        <end position="148"/>
    </location>
</feature>
<feature type="transmembrane region" description="Helical" evidence="4">
    <location>
        <begin position="20"/>
        <end position="42"/>
    </location>
</feature>
<feature type="transmembrane region" description="Helical" evidence="4">
    <location>
        <begin position="187"/>
        <end position="204"/>
    </location>
</feature>
<feature type="transmembrane region" description="Helical" evidence="4">
    <location>
        <begin position="292"/>
        <end position="312"/>
    </location>
</feature>
<accession>A0ABV1J8Y6</accession>
<feature type="transmembrane region" description="Helical" evidence="4">
    <location>
        <begin position="348"/>
        <end position="370"/>
    </location>
</feature>
<evidence type="ECO:0000256" key="4">
    <source>
        <dbReference type="SAM" id="Phobius"/>
    </source>
</evidence>
<evidence type="ECO:0000313" key="7">
    <source>
        <dbReference type="Proteomes" id="UP001487305"/>
    </source>
</evidence>
<keyword evidence="3" id="KW-0804">Transcription</keyword>
<keyword evidence="4" id="KW-0472">Membrane</keyword>
<dbReference type="InterPro" id="IPR000792">
    <property type="entry name" value="Tscrpt_reg_LuxR_C"/>
</dbReference>
<dbReference type="PANTHER" id="PTHR44688:SF16">
    <property type="entry name" value="DNA-BINDING TRANSCRIPTIONAL ACTIVATOR DEVR_DOSR"/>
    <property type="match status" value="1"/>
</dbReference>
<evidence type="ECO:0000259" key="5">
    <source>
        <dbReference type="PROSITE" id="PS50043"/>
    </source>
</evidence>
<dbReference type="PRINTS" id="PR00038">
    <property type="entry name" value="HTHLUXR"/>
</dbReference>
<dbReference type="CDD" id="cd06170">
    <property type="entry name" value="LuxR_C_like"/>
    <property type="match status" value="1"/>
</dbReference>
<feature type="transmembrane region" description="Helical" evidence="4">
    <location>
        <begin position="382"/>
        <end position="402"/>
    </location>
</feature>
<evidence type="ECO:0000313" key="6">
    <source>
        <dbReference type="EMBL" id="MEQ3361541.1"/>
    </source>
</evidence>